<dbReference type="Proteomes" id="UP000288972">
    <property type="component" value="Plasmid unnamed1"/>
</dbReference>
<name>A0AAE5X8U4_9BRAD</name>
<organism evidence="1 3">
    <name type="scientific">Bradyrhizobium guangzhouense</name>
    <dbReference type="NCBI Taxonomy" id="1325095"/>
    <lineage>
        <taxon>Bacteria</taxon>
        <taxon>Pseudomonadati</taxon>
        <taxon>Pseudomonadota</taxon>
        <taxon>Alphaproteobacteria</taxon>
        <taxon>Hyphomicrobiales</taxon>
        <taxon>Nitrobacteraceae</taxon>
        <taxon>Bradyrhizobium</taxon>
    </lineage>
</organism>
<dbReference type="KEGG" id="bgz:XH91_36625"/>
<evidence type="ECO:0000313" key="2">
    <source>
        <dbReference type="EMBL" id="RXH05725.1"/>
    </source>
</evidence>
<gene>
    <name evidence="2" type="ORF">EAS56_35210</name>
    <name evidence="1" type="ORF">XH91_36625</name>
</gene>
<dbReference type="EMBL" id="CP030054">
    <property type="protein sequence ID" value="QAU50825.1"/>
    <property type="molecule type" value="Genomic_DNA"/>
</dbReference>
<evidence type="ECO:0000313" key="3">
    <source>
        <dbReference type="Proteomes" id="UP000288972"/>
    </source>
</evidence>
<reference evidence="2 4" key="2">
    <citation type="submission" date="2018-10" db="EMBL/GenBank/DDBJ databases">
        <title>Bradyrhizobium sp. nov., effective nodules isolated from peanut in China.</title>
        <authorList>
            <person name="Li Y."/>
        </authorList>
    </citation>
    <scope>NUCLEOTIDE SEQUENCE [LARGE SCALE GENOMIC DNA]</scope>
    <source>
        <strain evidence="2 4">CCBAU 53426</strain>
    </source>
</reference>
<dbReference type="AlphaFoldDB" id="A0AAE5X8U4"/>
<accession>A0AAE5X8U4</accession>
<reference evidence="1 3" key="1">
    <citation type="submission" date="2018-06" db="EMBL/GenBank/DDBJ databases">
        <title>Comparative genomics of rhizobia nodulating Arachis hypogaea in China.</title>
        <authorList>
            <person name="Li Y."/>
        </authorList>
    </citation>
    <scope>NUCLEOTIDE SEQUENCE [LARGE SCALE GENOMIC DNA]</scope>
    <source>
        <strain evidence="1 3">CCBAU 51670</strain>
        <plasmid evidence="1 3">unnamed1</plasmid>
    </source>
</reference>
<evidence type="ECO:0000313" key="1">
    <source>
        <dbReference type="EMBL" id="QAU50825.1"/>
    </source>
</evidence>
<geneLocation type="plasmid" evidence="1 3">
    <name>unnamed1</name>
</geneLocation>
<keyword evidence="4" id="KW-1185">Reference proteome</keyword>
<evidence type="ECO:0000313" key="4">
    <source>
        <dbReference type="Proteomes" id="UP000290401"/>
    </source>
</evidence>
<dbReference type="EMBL" id="RDQZ01000047">
    <property type="protein sequence ID" value="RXH05725.1"/>
    <property type="molecule type" value="Genomic_DNA"/>
</dbReference>
<dbReference type="Proteomes" id="UP000290401">
    <property type="component" value="Unassembled WGS sequence"/>
</dbReference>
<sequence>MLPTKRGTRFVRFEHEHRMTLLAADGRWWRNCILIEASETGARVLIDGSPDVLRSRHFFLLLSTTGLAFRRCELVRLDGSEADILFKTGNAPC</sequence>
<keyword evidence="1" id="KW-0614">Plasmid</keyword>
<protein>
    <submittedName>
        <fullName evidence="1">PilZ domain-containing protein</fullName>
    </submittedName>
</protein>
<proteinExistence type="predicted"/>